<reference evidence="2 3" key="1">
    <citation type="submission" date="2015-03" db="EMBL/GenBank/DDBJ databases">
        <title>Genome assembly of Sandaracinus amylolyticus DSM 53668.</title>
        <authorList>
            <person name="Sharma G."/>
            <person name="Subramanian S."/>
        </authorList>
    </citation>
    <scope>NUCLEOTIDE SEQUENCE [LARGE SCALE GENOMIC DNA]</scope>
    <source>
        <strain evidence="2 3">DSM 53668</strain>
    </source>
</reference>
<dbReference type="Pfam" id="PF13472">
    <property type="entry name" value="Lipase_GDSL_2"/>
    <property type="match status" value="1"/>
</dbReference>
<dbReference type="PROSITE" id="PS51257">
    <property type="entry name" value="PROKAR_LIPOPROTEIN"/>
    <property type="match status" value="1"/>
</dbReference>
<evidence type="ECO:0000313" key="2">
    <source>
        <dbReference type="EMBL" id="AKF08019.1"/>
    </source>
</evidence>
<dbReference type="OrthoDB" id="7985403at2"/>
<dbReference type="InterPro" id="IPR013830">
    <property type="entry name" value="SGNH_hydro"/>
</dbReference>
<dbReference type="Gene3D" id="2.60.120.1360">
    <property type="match status" value="1"/>
</dbReference>
<dbReference type="InterPro" id="IPR036514">
    <property type="entry name" value="SGNH_hydro_sf"/>
</dbReference>
<dbReference type="STRING" id="927083.DB32_005168"/>
<dbReference type="EMBL" id="CP011125">
    <property type="protein sequence ID" value="AKF08019.1"/>
    <property type="molecule type" value="Genomic_DNA"/>
</dbReference>
<dbReference type="KEGG" id="samy:DB32_005168"/>
<dbReference type="PANTHER" id="PTHR30383:SF29">
    <property type="entry name" value="SGNH HYDROLASE-TYPE ESTERASE DOMAIN-CONTAINING PROTEIN"/>
    <property type="match status" value="1"/>
</dbReference>
<dbReference type="Proteomes" id="UP000034883">
    <property type="component" value="Chromosome"/>
</dbReference>
<organism evidence="2 3">
    <name type="scientific">Sandaracinus amylolyticus</name>
    <dbReference type="NCBI Taxonomy" id="927083"/>
    <lineage>
        <taxon>Bacteria</taxon>
        <taxon>Pseudomonadati</taxon>
        <taxon>Myxococcota</taxon>
        <taxon>Polyangia</taxon>
        <taxon>Polyangiales</taxon>
        <taxon>Sandaracinaceae</taxon>
        <taxon>Sandaracinus</taxon>
    </lineage>
</organism>
<keyword evidence="3" id="KW-1185">Reference proteome</keyword>
<accession>A0A0F6SG38</accession>
<evidence type="ECO:0000313" key="3">
    <source>
        <dbReference type="Proteomes" id="UP000034883"/>
    </source>
</evidence>
<dbReference type="SUPFAM" id="SSF52266">
    <property type="entry name" value="SGNH hydrolase"/>
    <property type="match status" value="1"/>
</dbReference>
<feature type="domain" description="SGNH hydrolase-type esterase" evidence="1">
    <location>
        <begin position="271"/>
        <end position="441"/>
    </location>
</feature>
<evidence type="ECO:0000259" key="1">
    <source>
        <dbReference type="Pfam" id="PF13472"/>
    </source>
</evidence>
<proteinExistence type="predicted"/>
<dbReference type="GO" id="GO:0016788">
    <property type="term" value="F:hydrolase activity, acting on ester bonds"/>
    <property type="evidence" value="ECO:0007669"/>
    <property type="project" value="UniProtKB-ARBA"/>
</dbReference>
<dbReference type="PANTHER" id="PTHR30383">
    <property type="entry name" value="THIOESTERASE 1/PROTEASE 1/LYSOPHOSPHOLIPASE L1"/>
    <property type="match status" value="1"/>
</dbReference>
<dbReference type="AlphaFoldDB" id="A0A0F6SG38"/>
<dbReference type="InterPro" id="IPR051532">
    <property type="entry name" value="Ester_Hydrolysis_Enzymes"/>
</dbReference>
<protein>
    <submittedName>
        <fullName evidence="2">Putative periplasmic protein</fullName>
    </submittedName>
</protein>
<sequence length="474" mass="51155">MGFSRRSARDALSALLIAGTLIGCGAEAEAQPQVRRGAPLEGDVTAALDPRTDRLADAIAEESGPEGSIEGEAPVLDENGEIVLGLQTPLFDPSGTAMRSFHAALRRAAMGEGQARVVVYGASHVAGDFATGTLRRMLQQEFGDAGHGFVMPAHPWPHYRHLDITVESNHRLWEASRVRVGESVAGLYGLAGVALTSSSSRAFGRVVTGERHASRFELFYLRQPEGGTLEVRIDDRVVGRVRTRGADTGGDYALFTVPDGPHSFEIRPRGDGPVTVYGVAVEREVPGVVIDTLGINGARAAAQLLWDETLWAEHVRRRNPDLVVLAYGTNESGDDDQPIEIYERDLRRVVARARATTPNASCLLIGPSDRPIANRDGTFSERPRTAMVIDTQRRVASEMGCAFFDLVGFGGGPMHMVQWAAQDPAWAQRDHVHYTLRGYQRLGEVLHGALLDGYDGPTAMIAATERPAAPTATP</sequence>
<gene>
    <name evidence="2" type="ORF">DB32_005168</name>
</gene>
<name>A0A0F6SG38_9BACT</name>
<dbReference type="Gene3D" id="3.40.50.1110">
    <property type="entry name" value="SGNH hydrolase"/>
    <property type="match status" value="1"/>
</dbReference>
<dbReference type="RefSeq" id="WP_053235209.1">
    <property type="nucleotide sequence ID" value="NZ_CP011125.1"/>
</dbReference>